<feature type="region of interest" description="Disordered" evidence="2">
    <location>
        <begin position="371"/>
        <end position="422"/>
    </location>
</feature>
<name>A0A835SZE6_CHLIN</name>
<dbReference type="GO" id="GO:0005930">
    <property type="term" value="C:axoneme"/>
    <property type="evidence" value="ECO:0007669"/>
    <property type="project" value="UniProtKB-SubCell"/>
</dbReference>
<accession>A0A835SZE6</accession>
<feature type="compositionally biased region" description="Acidic residues" evidence="2">
    <location>
        <begin position="683"/>
        <end position="708"/>
    </location>
</feature>
<dbReference type="Proteomes" id="UP000650467">
    <property type="component" value="Unassembled WGS sequence"/>
</dbReference>
<evidence type="ECO:0000313" key="3">
    <source>
        <dbReference type="EMBL" id="KAG2428706.1"/>
    </source>
</evidence>
<sequence length="708" mass="74517">MPSSVTLLDLLSVLPDDARGTILGGRFSVTYAGCRLACKALRELHDSSVAHAALFLDDGINAAAWQQGQVRSPLSRFPGCASLELHLEGLGRDNGRQVSLAFVGTTAAVRQQITCLKVGGVKYDVARVVDALAGRLPALEELELRGFDIRGGAAHKVGRGQLVLCTIADFFPRLRRLVLPVPLNTTPPGLGALAACAQLRELTLSTPKWSGPLELMRPLLEGLTQLQQLERLTLHRFQLDTGDEQLLTQLLTTHRPPNLLSFKLTDMDCADQLARAVLAAADQLQQLTVPELVIGHLELGSDWRPPQYLQPGDPLPRLVARCGEVELCGLQYGWRRPAPGWDPAPVLAVVRLMGLPGSLDLEHGEAELQATQAQELASRGAAVGAAEAAGPPAGGPAAPPAPAERRQTRQMTRLQQQQQQQQGVRSQQLQLATATPEQVLLAAVDELAAEAAAQAGRNRGDGGGGSDGSEAAGGHLVLLRGALPLREGSMGWEAWTKLAVAHCVQLAVQERARQQLPGRRRGAGGALPAAGPPSSARELERCWELTDCKCEHAAAPAGGALLLGCGTHQRAAELAALLSGAAGESSVQARGKAGSVRAVTAAAIEGQVLADMWARAQPGGGSGISDACGGGSSSSSSNRQVVNEDALRQLLVLDYGVGRLWDCATVRMPSRAESGSDSGTDSASDDDDDDDGTDDSDEDDVEEDDLVW</sequence>
<organism evidence="3 4">
    <name type="scientific">Chlamydomonas incerta</name>
    <dbReference type="NCBI Taxonomy" id="51695"/>
    <lineage>
        <taxon>Eukaryota</taxon>
        <taxon>Viridiplantae</taxon>
        <taxon>Chlorophyta</taxon>
        <taxon>core chlorophytes</taxon>
        <taxon>Chlorophyceae</taxon>
        <taxon>CS clade</taxon>
        <taxon>Chlamydomonadales</taxon>
        <taxon>Chlamydomonadaceae</taxon>
        <taxon>Chlamydomonas</taxon>
    </lineage>
</organism>
<proteinExistence type="predicted"/>
<keyword evidence="4" id="KW-1185">Reference proteome</keyword>
<feature type="compositionally biased region" description="Low complexity" evidence="2">
    <location>
        <begin position="409"/>
        <end position="422"/>
    </location>
</feature>
<feature type="region of interest" description="Disordered" evidence="2">
    <location>
        <begin position="620"/>
        <end position="640"/>
    </location>
</feature>
<dbReference type="OrthoDB" id="559690at2759"/>
<feature type="compositionally biased region" description="Low complexity" evidence="2">
    <location>
        <begin position="672"/>
        <end position="682"/>
    </location>
</feature>
<dbReference type="SUPFAM" id="SSF52047">
    <property type="entry name" value="RNI-like"/>
    <property type="match status" value="1"/>
</dbReference>
<comment type="caution">
    <text evidence="3">The sequence shown here is derived from an EMBL/GenBank/DDBJ whole genome shotgun (WGS) entry which is preliminary data.</text>
</comment>
<feature type="region of interest" description="Disordered" evidence="2">
    <location>
        <begin position="667"/>
        <end position="708"/>
    </location>
</feature>
<comment type="subcellular location">
    <subcellularLocation>
        <location evidence="1">Cytoplasm</location>
        <location evidence="1">Cytoskeleton</location>
        <location evidence="1">Cilium axoneme</location>
    </subcellularLocation>
</comment>
<gene>
    <name evidence="3" type="ORF">HXX76_011410</name>
</gene>
<dbReference type="Gene3D" id="3.80.10.10">
    <property type="entry name" value="Ribonuclease Inhibitor"/>
    <property type="match status" value="1"/>
</dbReference>
<feature type="compositionally biased region" description="Low complexity" evidence="2">
    <location>
        <begin position="371"/>
        <end position="391"/>
    </location>
</feature>
<dbReference type="AlphaFoldDB" id="A0A835SZE6"/>
<feature type="compositionally biased region" description="Pro residues" evidence="2">
    <location>
        <begin position="393"/>
        <end position="402"/>
    </location>
</feature>
<evidence type="ECO:0000256" key="2">
    <source>
        <dbReference type="SAM" id="MobiDB-lite"/>
    </source>
</evidence>
<feature type="compositionally biased region" description="Gly residues" evidence="2">
    <location>
        <begin position="620"/>
        <end position="632"/>
    </location>
</feature>
<dbReference type="EMBL" id="JAEHOC010000033">
    <property type="protein sequence ID" value="KAG2428706.1"/>
    <property type="molecule type" value="Genomic_DNA"/>
</dbReference>
<evidence type="ECO:0000313" key="4">
    <source>
        <dbReference type="Proteomes" id="UP000650467"/>
    </source>
</evidence>
<evidence type="ECO:0000256" key="1">
    <source>
        <dbReference type="ARBA" id="ARBA00004430"/>
    </source>
</evidence>
<protein>
    <submittedName>
        <fullName evidence="3">Uncharacterized protein</fullName>
    </submittedName>
</protein>
<dbReference type="InterPro" id="IPR032675">
    <property type="entry name" value="LRR_dom_sf"/>
</dbReference>
<reference evidence="3" key="1">
    <citation type="journal article" date="2020" name="bioRxiv">
        <title>Comparative genomics of Chlamydomonas.</title>
        <authorList>
            <person name="Craig R.J."/>
            <person name="Hasan A.R."/>
            <person name="Ness R.W."/>
            <person name="Keightley P.D."/>
        </authorList>
    </citation>
    <scope>NUCLEOTIDE SEQUENCE</scope>
    <source>
        <strain evidence="3">SAG 7.73</strain>
    </source>
</reference>